<protein>
    <submittedName>
        <fullName evidence="1">Unannotated protein</fullName>
    </submittedName>
</protein>
<proteinExistence type="predicted"/>
<dbReference type="EMBL" id="CAFBPW010000316">
    <property type="protein sequence ID" value="CAB5041180.1"/>
    <property type="molecule type" value="Genomic_DNA"/>
</dbReference>
<name>A0A6J7SLN9_9ZZZZ</name>
<gene>
    <name evidence="1" type="ORF">UFOPK4173_01929</name>
</gene>
<reference evidence="1" key="1">
    <citation type="submission" date="2020-05" db="EMBL/GenBank/DDBJ databases">
        <authorList>
            <person name="Chiriac C."/>
            <person name="Salcher M."/>
            <person name="Ghai R."/>
            <person name="Kavagutti S V."/>
        </authorList>
    </citation>
    <scope>NUCLEOTIDE SEQUENCE</scope>
</reference>
<evidence type="ECO:0000313" key="1">
    <source>
        <dbReference type="EMBL" id="CAB5041180.1"/>
    </source>
</evidence>
<organism evidence="1">
    <name type="scientific">freshwater metagenome</name>
    <dbReference type="NCBI Taxonomy" id="449393"/>
    <lineage>
        <taxon>unclassified sequences</taxon>
        <taxon>metagenomes</taxon>
        <taxon>ecological metagenomes</taxon>
    </lineage>
</organism>
<dbReference type="AlphaFoldDB" id="A0A6J7SLN9"/>
<accession>A0A6J7SLN9</accession>
<sequence length="115" mass="12232">MEGDVGSQRQGPLGVIGVGCKRLCQEGDVIAILIGGRQSVIDGPCDLDARNGKLRLWKAPAISRLTLEAIDQRSTWGRLGILVAARVAIVFRGTTSVTSAGASENGDKQKRTHHQ</sequence>